<dbReference type="SUPFAM" id="SSF56219">
    <property type="entry name" value="DNase I-like"/>
    <property type="match status" value="1"/>
</dbReference>
<evidence type="ECO:0008006" key="3">
    <source>
        <dbReference type="Google" id="ProtNLM"/>
    </source>
</evidence>
<evidence type="ECO:0000313" key="1">
    <source>
        <dbReference type="EMBL" id="GBP89591.1"/>
    </source>
</evidence>
<name>A0A4C1ZL39_EUMVA</name>
<evidence type="ECO:0000313" key="2">
    <source>
        <dbReference type="Proteomes" id="UP000299102"/>
    </source>
</evidence>
<dbReference type="OrthoDB" id="412981at2759"/>
<keyword evidence="2" id="KW-1185">Reference proteome</keyword>
<proteinExistence type="predicted"/>
<protein>
    <recommendedName>
        <fullName evidence="3">RNA-directed DNA polymerase from mobile element jockey</fullName>
    </recommendedName>
</protein>
<dbReference type="InterPro" id="IPR036691">
    <property type="entry name" value="Endo/exonu/phosph_ase_sf"/>
</dbReference>
<organism evidence="1 2">
    <name type="scientific">Eumeta variegata</name>
    <name type="common">Bagworm moth</name>
    <name type="synonym">Eumeta japonica</name>
    <dbReference type="NCBI Taxonomy" id="151549"/>
    <lineage>
        <taxon>Eukaryota</taxon>
        <taxon>Metazoa</taxon>
        <taxon>Ecdysozoa</taxon>
        <taxon>Arthropoda</taxon>
        <taxon>Hexapoda</taxon>
        <taxon>Insecta</taxon>
        <taxon>Pterygota</taxon>
        <taxon>Neoptera</taxon>
        <taxon>Endopterygota</taxon>
        <taxon>Lepidoptera</taxon>
        <taxon>Glossata</taxon>
        <taxon>Ditrysia</taxon>
        <taxon>Tineoidea</taxon>
        <taxon>Psychidae</taxon>
        <taxon>Oiketicinae</taxon>
        <taxon>Eumeta</taxon>
    </lineage>
</organism>
<gene>
    <name evidence="1" type="ORF">EVAR_59757_1</name>
</gene>
<sequence>MMNKKDILREVVERTSYMTTCTLGVRVATAEEKMCIVAIYKPPGSSLYVQDIHTLLSGPTPTLITRHLNTKYKAWGSHSVNRAERCLMEDAESRGYKVLDPDAPTYVPTDPCHRADVLDIVLSHKMCWPTHIEVVYGMATQHIPILITVEEEGRHSLPRPTRPWMDRTTFHKSFETLHLGSPRETPEDVETSASLLVDNTKEAQRTAAASQQVQISRCGDLPFHLKEKIQHKRRLHKL</sequence>
<dbReference type="EMBL" id="BGZK01002011">
    <property type="protein sequence ID" value="GBP89591.1"/>
    <property type="molecule type" value="Genomic_DNA"/>
</dbReference>
<comment type="caution">
    <text evidence="1">The sequence shown here is derived from an EMBL/GenBank/DDBJ whole genome shotgun (WGS) entry which is preliminary data.</text>
</comment>
<dbReference type="Proteomes" id="UP000299102">
    <property type="component" value="Unassembled WGS sequence"/>
</dbReference>
<dbReference type="Gene3D" id="3.60.10.10">
    <property type="entry name" value="Endonuclease/exonuclease/phosphatase"/>
    <property type="match status" value="1"/>
</dbReference>
<accession>A0A4C1ZL39</accession>
<reference evidence="1 2" key="1">
    <citation type="journal article" date="2019" name="Commun. Biol.">
        <title>The bagworm genome reveals a unique fibroin gene that provides high tensile strength.</title>
        <authorList>
            <person name="Kono N."/>
            <person name="Nakamura H."/>
            <person name="Ohtoshi R."/>
            <person name="Tomita M."/>
            <person name="Numata K."/>
            <person name="Arakawa K."/>
        </authorList>
    </citation>
    <scope>NUCLEOTIDE SEQUENCE [LARGE SCALE GENOMIC DNA]</scope>
</reference>
<dbReference type="AlphaFoldDB" id="A0A4C1ZL39"/>